<evidence type="ECO:0008006" key="3">
    <source>
        <dbReference type="Google" id="ProtNLM"/>
    </source>
</evidence>
<accession>A0A1A8WP61</accession>
<gene>
    <name evidence="1" type="ORF">POVCU2_0085770</name>
</gene>
<sequence length="175" mass="20905">MAPSTFKKENIMQTFEKTCEIKEFTKSSYLLEPLKNEDSSLYQIACFLEGSYNSSHLMQKFHTHISYCEYLNEWLNNKMITYTADGTKCDSLILWEKYIEKLWLLLYNDSDREKWCAFFLLYKFSSFGSRFNMYAYKKVKILQNLLGISNTNSERNSNNRKIHIHYDSAEDYRST</sequence>
<proteinExistence type="predicted"/>
<evidence type="ECO:0000313" key="2">
    <source>
        <dbReference type="Proteomes" id="UP000078560"/>
    </source>
</evidence>
<reference evidence="2" key="1">
    <citation type="submission" date="2016-05" db="EMBL/GenBank/DDBJ databases">
        <authorList>
            <person name="Naeem Raeece"/>
        </authorList>
    </citation>
    <scope>NUCLEOTIDE SEQUENCE [LARGE SCALE GENOMIC DNA]</scope>
</reference>
<protein>
    <recommendedName>
        <fullName evidence="3">PIR Superfamily Protein</fullName>
    </recommendedName>
</protein>
<dbReference type="Proteomes" id="UP000078560">
    <property type="component" value="Unassembled WGS sequence"/>
</dbReference>
<evidence type="ECO:0000313" key="1">
    <source>
        <dbReference type="EMBL" id="SBS94065.1"/>
    </source>
</evidence>
<organism evidence="1 2">
    <name type="scientific">Plasmodium ovale curtisi</name>
    <dbReference type="NCBI Taxonomy" id="864141"/>
    <lineage>
        <taxon>Eukaryota</taxon>
        <taxon>Sar</taxon>
        <taxon>Alveolata</taxon>
        <taxon>Apicomplexa</taxon>
        <taxon>Aconoidasida</taxon>
        <taxon>Haemosporida</taxon>
        <taxon>Plasmodiidae</taxon>
        <taxon>Plasmodium</taxon>
        <taxon>Plasmodium (Plasmodium)</taxon>
    </lineage>
</organism>
<dbReference type="EMBL" id="FLQU01001696">
    <property type="protein sequence ID" value="SBS94065.1"/>
    <property type="molecule type" value="Genomic_DNA"/>
</dbReference>
<name>A0A1A8WP61_PLAOA</name>
<dbReference type="AlphaFoldDB" id="A0A1A8WP61"/>